<reference evidence="6" key="1">
    <citation type="submission" date="2013-09" db="EMBL/GenBank/DDBJ databases">
        <title>The Genome Sequence of Anopheles culicifacies species A.</title>
        <authorList>
            <consortium name="The Broad Institute Genomics Platform"/>
            <person name="Neafsey D.E."/>
            <person name="Besansky N."/>
            <person name="Howell P."/>
            <person name="Walton C."/>
            <person name="Young S.K."/>
            <person name="Zeng Q."/>
            <person name="Gargeya S."/>
            <person name="Fitzgerald M."/>
            <person name="Haas B."/>
            <person name="Abouelleil A."/>
            <person name="Allen A.W."/>
            <person name="Alvarado L."/>
            <person name="Arachchi H.M."/>
            <person name="Berlin A.M."/>
            <person name="Chapman S.B."/>
            <person name="Gainer-Dewar J."/>
            <person name="Goldberg J."/>
            <person name="Griggs A."/>
            <person name="Gujja S."/>
            <person name="Hansen M."/>
            <person name="Howarth C."/>
            <person name="Imamovic A."/>
            <person name="Ireland A."/>
            <person name="Larimer J."/>
            <person name="McCowan C."/>
            <person name="Murphy C."/>
            <person name="Pearson M."/>
            <person name="Poon T.W."/>
            <person name="Priest M."/>
            <person name="Roberts A."/>
            <person name="Saif S."/>
            <person name="Shea T."/>
            <person name="Sisk P."/>
            <person name="Sykes S."/>
            <person name="Wortman J."/>
            <person name="Nusbaum C."/>
            <person name="Birren B."/>
        </authorList>
    </citation>
    <scope>NUCLEOTIDE SEQUENCE [LARGE SCALE GENOMIC DNA]</scope>
    <source>
        <strain evidence="6">A-37</strain>
    </source>
</reference>
<evidence type="ECO:0000313" key="5">
    <source>
        <dbReference type="EnsemblMetazoa" id="ACUA007549-PA"/>
    </source>
</evidence>
<evidence type="ECO:0000256" key="2">
    <source>
        <dbReference type="SAM" id="MobiDB-lite"/>
    </source>
</evidence>
<proteinExistence type="inferred from homology"/>
<dbReference type="AlphaFoldDB" id="A0A182M238"/>
<dbReference type="PANTHER" id="PTHR20929:SF11">
    <property type="entry name" value="DYNEIN AXONEMAL INTERMEDIATE CHAIN 7"/>
    <property type="match status" value="1"/>
</dbReference>
<feature type="region of interest" description="Disordered" evidence="2">
    <location>
        <begin position="287"/>
        <end position="346"/>
    </location>
</feature>
<sequence>MVRLRESLRQAEAERCAEEQERLREKVALEQKEYNQRRMLLVETVKFFRRLEKAADDYGRQLADRKEWTDFLACRTSPNPASPPELRECLFRWVFQQEALEKCSVSWTLAADERSPLTQDPGRKRKTRKDLREAFRNIGEIYLPTICEALAVLESIQANAGEGQAEMTEEVALVRDEVRKFISDSLDRMTFRIGSNIARDMDNLLMKVINMVPLNLVLHRPPTLDLKDCLIRGLWQEFDHYSNMDPTHAIPRRDPVPELLVVQETEWNERQEVRRNRLTALRKLREDYESEQRRKQAEAEALEAQKGGPGGPGKDAKSSTSKAKPAEKKGKASKQAPVPESVPAVITDETEVDIDAEFERQENDRFWDSLDSVSPKSLPLRSGYINLREYAIVGGVFKLARFDKLPQPVELRPDFIFTNVPVGLKLTEKGYRACESEELIKIELQLPAHCHWWEAPTVCCWESWEEGEQFTQLPPEVQQFHLKYDEIEARKATLLFAAPEHRESRVPERKPITVQDFSLVDVPVELRLHYLIREHLLPRVPEGYRFRAELKRLYTILTERVERRKARDREQMARNGMLQKYDQFLTNSHHHDGGPSVALSEMRLPIDSDIDIGEGGNGSHSRMSVELGGAVAELQEMDEKLQQFSLAPLDGPKYLHPPVPLCRHLIVGSHDSAETVYAEQEMEALVQRMESPNAMLANDSNEQLCKMFSTFLTLLQHLREKEGPHFPPLPAVEDETAGHPPPTQLQGPDKQRKRRQFEIRTTKKYPLGLGGRTRTLSGMSEAGSSLEEKKKRKRKKSLDSAKTQQEHLEASQAAKKVPETGLRPSSEGTLALIEHEPGRWSTKPIHSQSYDPAQRVLTFYTDRLGVYGLAARKYCNIPFVHWDMRRHGRIANLTTAITLSGKALRIVFYVTSQGYRVELQEHGEHQSKKPNDASPNVMPIDGAFSLEELEKFLHRINVHVFPQVDTCFYVSGLEPGSWPKHTAMETHNLRCLGVFCLTHNFQSCLWNRYANRRTSLVLSRELIEGRNEPEFGTVMITPLKSQHVEVEELCSDTLEDILLAFHPRPEEQSYNADCYGLLKDGLEEPSRKVLAKTPALLQWHVGQLLQKLRLLSFS</sequence>
<dbReference type="Proteomes" id="UP000075883">
    <property type="component" value="Unassembled WGS sequence"/>
</dbReference>
<dbReference type="VEuPathDB" id="VectorBase:ACUA007549"/>
<comment type="similarity">
    <text evidence="1">Belongs to the DNAI7 family.</text>
</comment>
<dbReference type="InterPro" id="IPR031826">
    <property type="entry name" value="IC97/Casc1_N"/>
</dbReference>
<dbReference type="Pfam" id="PF12366">
    <property type="entry name" value="Casc1_C"/>
    <property type="match status" value="1"/>
</dbReference>
<dbReference type="EnsemblMetazoa" id="ACUA007549-RA">
    <property type="protein sequence ID" value="ACUA007549-PA"/>
    <property type="gene ID" value="ACUA007549"/>
</dbReference>
<keyword evidence="6" id="KW-1185">Reference proteome</keyword>
<protein>
    <recommendedName>
        <fullName evidence="7">IC97/Casc1 N-terminal domain-containing protein</fullName>
    </recommendedName>
</protein>
<accession>A0A182M238</accession>
<dbReference type="InterPro" id="IPR022110">
    <property type="entry name" value="CASC1_C"/>
</dbReference>
<evidence type="ECO:0000313" key="6">
    <source>
        <dbReference type="Proteomes" id="UP000075883"/>
    </source>
</evidence>
<dbReference type="Pfam" id="PF15927">
    <property type="entry name" value="Casc1_N"/>
    <property type="match status" value="1"/>
</dbReference>
<name>A0A182M238_9DIPT</name>
<evidence type="ECO:0000259" key="3">
    <source>
        <dbReference type="Pfam" id="PF12366"/>
    </source>
</evidence>
<dbReference type="EMBL" id="AXCM01000701">
    <property type="status" value="NOT_ANNOTATED_CDS"/>
    <property type="molecule type" value="Genomic_DNA"/>
</dbReference>
<feature type="region of interest" description="Disordered" evidence="2">
    <location>
        <begin position="722"/>
        <end position="825"/>
    </location>
</feature>
<feature type="domain" description="IC97/Casc1 N-terminal" evidence="4">
    <location>
        <begin position="8"/>
        <end position="193"/>
    </location>
</feature>
<dbReference type="InterPro" id="IPR023247">
    <property type="entry name" value="IC97/Dnai7-like"/>
</dbReference>
<evidence type="ECO:0008006" key="7">
    <source>
        <dbReference type="Google" id="ProtNLM"/>
    </source>
</evidence>
<organism evidence="5 6">
    <name type="scientific">Anopheles culicifacies</name>
    <dbReference type="NCBI Taxonomy" id="139723"/>
    <lineage>
        <taxon>Eukaryota</taxon>
        <taxon>Metazoa</taxon>
        <taxon>Ecdysozoa</taxon>
        <taxon>Arthropoda</taxon>
        <taxon>Hexapoda</taxon>
        <taxon>Insecta</taxon>
        <taxon>Pterygota</taxon>
        <taxon>Neoptera</taxon>
        <taxon>Endopterygota</taxon>
        <taxon>Diptera</taxon>
        <taxon>Nematocera</taxon>
        <taxon>Culicoidea</taxon>
        <taxon>Culicidae</taxon>
        <taxon>Anophelinae</taxon>
        <taxon>Anopheles</taxon>
        <taxon>culicifacies species complex</taxon>
    </lineage>
</organism>
<evidence type="ECO:0000259" key="4">
    <source>
        <dbReference type="Pfam" id="PF15927"/>
    </source>
</evidence>
<feature type="domain" description="CASC1 C-terminal" evidence="3">
    <location>
        <begin position="839"/>
        <end position="1062"/>
    </location>
</feature>
<dbReference type="GO" id="GO:0008017">
    <property type="term" value="F:microtubule binding"/>
    <property type="evidence" value="ECO:0007669"/>
    <property type="project" value="TreeGrafter"/>
</dbReference>
<dbReference type="PANTHER" id="PTHR20929">
    <property type="entry name" value="LUNG ADENOMA SUSCEPTIBILITY 1-RELATED"/>
    <property type="match status" value="1"/>
</dbReference>
<dbReference type="GO" id="GO:0048487">
    <property type="term" value="F:beta-tubulin binding"/>
    <property type="evidence" value="ECO:0007669"/>
    <property type="project" value="TreeGrafter"/>
</dbReference>
<feature type="compositionally biased region" description="Basic and acidic residues" evidence="2">
    <location>
        <begin position="287"/>
        <end position="298"/>
    </location>
</feature>
<evidence type="ECO:0000256" key="1">
    <source>
        <dbReference type="ARBA" id="ARBA00024332"/>
    </source>
</evidence>
<reference evidence="5" key="2">
    <citation type="submission" date="2020-05" db="UniProtKB">
        <authorList>
            <consortium name="EnsemblMetazoa"/>
        </authorList>
    </citation>
    <scope>IDENTIFICATION</scope>
    <source>
        <strain evidence="5">A-37</strain>
    </source>
</reference>